<comment type="caution">
    <text evidence="5">The sequence shown here is derived from an EMBL/GenBank/DDBJ whole genome shotgun (WGS) entry which is preliminary data.</text>
</comment>
<feature type="domain" description="Major facilitator superfamily (MFS) profile" evidence="4">
    <location>
        <begin position="19"/>
        <end position="447"/>
    </location>
</feature>
<dbReference type="InterPro" id="IPR036259">
    <property type="entry name" value="MFS_trans_sf"/>
</dbReference>
<dbReference type="EMBL" id="JAVFWL010000002">
    <property type="protein sequence ID" value="KAK6732711.1"/>
    <property type="molecule type" value="Genomic_DNA"/>
</dbReference>
<feature type="transmembrane region" description="Helical" evidence="3">
    <location>
        <begin position="193"/>
        <end position="212"/>
    </location>
</feature>
<feature type="transmembrane region" description="Helical" evidence="3">
    <location>
        <begin position="328"/>
        <end position="350"/>
    </location>
</feature>
<proteinExistence type="predicted"/>
<feature type="transmembrane region" description="Helical" evidence="3">
    <location>
        <begin position="74"/>
        <end position="94"/>
    </location>
</feature>
<keyword evidence="3" id="KW-0472">Membrane</keyword>
<feature type="compositionally biased region" description="Acidic residues" evidence="2">
    <location>
        <begin position="470"/>
        <end position="480"/>
    </location>
</feature>
<keyword evidence="3" id="KW-1133">Transmembrane helix</keyword>
<feature type="transmembrane region" description="Helical" evidence="3">
    <location>
        <begin position="101"/>
        <end position="123"/>
    </location>
</feature>
<evidence type="ECO:0000256" key="1">
    <source>
        <dbReference type="ARBA" id="ARBA00004141"/>
    </source>
</evidence>
<sequence>MMKMKSLACSLCRNGFRHLLLVLGFFCLTSVNSNYIIINFTFICMARPIGNSEEISSNDTSDTILDYTPTEKSAIIWAVAIGTIVGTFPVNYFYTKYGARWPFFVAGMMSAISTLLMPIAAYFDLKVLLFLRLLQGLAYAANFGAIGTLCVRWAPLTEVSIFISVLTSFTPVSAVVTNPLSGWLCNTNSGWPSAFYSHAAFCFVVFLLWIICYRDDPQLHPSVSEKELGKIQKNKTRAHIERDSFVPYKAILQNKVIWIVWFNAFVEMVAVTLVLTYAPLYFHVILGYDIGLTGTLVSLSAIIHLPIKFVGGIISDQLTSVSERHRMWFFNTIAVGLAGVFCALIGIFPADWGKTGVAMFTLVTTCMGLNTGGFYKCGTLSARQYAHVVLTVIQFMKCVALFVAPATVAMFVSDEAQYDQWRYVFWLHGIFLIVANFMFFPIATDQPASFTNITRESKNDEATHKLQDANVEDVELNDKP</sequence>
<gene>
    <name evidence="5" type="primary">Necator_chrII.g4629</name>
    <name evidence="5" type="ORF">RB195_016837</name>
</gene>
<reference evidence="5 6" key="1">
    <citation type="submission" date="2023-08" db="EMBL/GenBank/DDBJ databases">
        <title>A Necator americanus chromosomal reference genome.</title>
        <authorList>
            <person name="Ilik V."/>
            <person name="Petrzelkova K.J."/>
            <person name="Pardy F."/>
            <person name="Fuh T."/>
            <person name="Niatou-Singa F.S."/>
            <person name="Gouil Q."/>
            <person name="Baker L."/>
            <person name="Ritchie M.E."/>
            <person name="Jex A.R."/>
            <person name="Gazzola D."/>
            <person name="Li H."/>
            <person name="Toshio Fujiwara R."/>
            <person name="Zhan B."/>
            <person name="Aroian R.V."/>
            <person name="Pafco B."/>
            <person name="Schwarz E.M."/>
        </authorList>
    </citation>
    <scope>NUCLEOTIDE SEQUENCE [LARGE SCALE GENOMIC DNA]</scope>
    <source>
        <strain evidence="5 6">Aroian</strain>
        <tissue evidence="5">Whole animal</tissue>
    </source>
</reference>
<feature type="transmembrane region" description="Helical" evidence="3">
    <location>
        <begin position="387"/>
        <end position="411"/>
    </location>
</feature>
<dbReference type="InterPro" id="IPR011701">
    <property type="entry name" value="MFS"/>
</dbReference>
<dbReference type="PANTHER" id="PTHR45757">
    <property type="entry name" value="PROTEIN CBG23364-RELATED"/>
    <property type="match status" value="1"/>
</dbReference>
<dbReference type="SUPFAM" id="SSF103473">
    <property type="entry name" value="MFS general substrate transporter"/>
    <property type="match status" value="1"/>
</dbReference>
<feature type="region of interest" description="Disordered" evidence="2">
    <location>
        <begin position="460"/>
        <end position="480"/>
    </location>
</feature>
<feature type="transmembrane region" description="Helical" evidence="3">
    <location>
        <begin position="161"/>
        <end position="181"/>
    </location>
</feature>
<dbReference type="Pfam" id="PF07690">
    <property type="entry name" value="MFS_1"/>
    <property type="match status" value="1"/>
</dbReference>
<feature type="transmembrane region" description="Helical" evidence="3">
    <location>
        <begin position="256"/>
        <end position="278"/>
    </location>
</feature>
<keyword evidence="3" id="KW-0812">Transmembrane</keyword>
<dbReference type="Gene3D" id="1.20.1250.20">
    <property type="entry name" value="MFS general substrate transporter like domains"/>
    <property type="match status" value="2"/>
</dbReference>
<feature type="transmembrane region" description="Helical" evidence="3">
    <location>
        <begin position="129"/>
        <end position="154"/>
    </location>
</feature>
<dbReference type="InterPro" id="IPR020846">
    <property type="entry name" value="MFS_dom"/>
</dbReference>
<name>A0ABR1C2D1_NECAM</name>
<evidence type="ECO:0000256" key="3">
    <source>
        <dbReference type="SAM" id="Phobius"/>
    </source>
</evidence>
<organism evidence="5 6">
    <name type="scientific">Necator americanus</name>
    <name type="common">Human hookworm</name>
    <dbReference type="NCBI Taxonomy" id="51031"/>
    <lineage>
        <taxon>Eukaryota</taxon>
        <taxon>Metazoa</taxon>
        <taxon>Ecdysozoa</taxon>
        <taxon>Nematoda</taxon>
        <taxon>Chromadorea</taxon>
        <taxon>Rhabditida</taxon>
        <taxon>Rhabditina</taxon>
        <taxon>Rhabditomorpha</taxon>
        <taxon>Strongyloidea</taxon>
        <taxon>Ancylostomatidae</taxon>
        <taxon>Bunostominae</taxon>
        <taxon>Necator</taxon>
    </lineage>
</organism>
<keyword evidence="6" id="KW-1185">Reference proteome</keyword>
<evidence type="ECO:0000259" key="4">
    <source>
        <dbReference type="PROSITE" id="PS50850"/>
    </source>
</evidence>
<evidence type="ECO:0000313" key="6">
    <source>
        <dbReference type="Proteomes" id="UP001303046"/>
    </source>
</evidence>
<accession>A0ABR1C2D1</accession>
<dbReference type="Proteomes" id="UP001303046">
    <property type="component" value="Unassembled WGS sequence"/>
</dbReference>
<evidence type="ECO:0000256" key="2">
    <source>
        <dbReference type="SAM" id="MobiDB-lite"/>
    </source>
</evidence>
<feature type="transmembrane region" description="Helical" evidence="3">
    <location>
        <begin position="284"/>
        <end position="307"/>
    </location>
</feature>
<feature type="transmembrane region" description="Helical" evidence="3">
    <location>
        <begin position="423"/>
        <end position="443"/>
    </location>
</feature>
<comment type="subcellular location">
    <subcellularLocation>
        <location evidence="1">Membrane</location>
        <topology evidence="1">Multi-pass membrane protein</topology>
    </subcellularLocation>
</comment>
<feature type="transmembrane region" description="Helical" evidence="3">
    <location>
        <begin position="356"/>
        <end position="375"/>
    </location>
</feature>
<dbReference type="PANTHER" id="PTHR45757:SF17">
    <property type="entry name" value="MAJOR FACILITATOR SUPERFAMILY (MFS) PROFILE DOMAIN-CONTAINING PROTEIN"/>
    <property type="match status" value="1"/>
</dbReference>
<dbReference type="PROSITE" id="PS50850">
    <property type="entry name" value="MFS"/>
    <property type="match status" value="1"/>
</dbReference>
<evidence type="ECO:0000313" key="5">
    <source>
        <dbReference type="EMBL" id="KAK6732711.1"/>
    </source>
</evidence>
<protein>
    <recommendedName>
        <fullName evidence="4">Major facilitator superfamily (MFS) profile domain-containing protein</fullName>
    </recommendedName>
</protein>